<evidence type="ECO:0000313" key="2">
    <source>
        <dbReference type="Proteomes" id="UP000011991"/>
    </source>
</evidence>
<proteinExistence type="predicted"/>
<dbReference type="EMBL" id="ANOG01000984">
    <property type="protein sequence ID" value="EMI16211.1"/>
    <property type="molecule type" value="Genomic_DNA"/>
</dbReference>
<reference evidence="1 2" key="1">
    <citation type="journal article" date="2013" name="Mar. Genomics">
        <title>Expression of sulfatases in Rhodopirellula baltica and the diversity of sulfatases in the genus Rhodopirellula.</title>
        <authorList>
            <person name="Wegner C.E."/>
            <person name="Richter-Heitmann T."/>
            <person name="Klindworth A."/>
            <person name="Klockow C."/>
            <person name="Richter M."/>
            <person name="Achstetter T."/>
            <person name="Glockner F.O."/>
            <person name="Harder J."/>
        </authorList>
    </citation>
    <scope>NUCLEOTIDE SEQUENCE [LARGE SCALE GENOMIC DNA]</scope>
    <source>
        <strain evidence="1 2">SM1</strain>
    </source>
</reference>
<dbReference type="InterPro" id="IPR011008">
    <property type="entry name" value="Dimeric_a/b-barrel"/>
</dbReference>
<protein>
    <recommendedName>
        <fullName evidence="3">Antibiotic biosynthesis monooxygenase</fullName>
    </recommendedName>
</protein>
<evidence type="ECO:0008006" key="3">
    <source>
        <dbReference type="Google" id="ProtNLM"/>
    </source>
</evidence>
<dbReference type="AlphaFoldDB" id="M5RAX9"/>
<dbReference type="Gene3D" id="3.30.70.100">
    <property type="match status" value="1"/>
</dbReference>
<name>M5RAX9_9BACT</name>
<dbReference type="Proteomes" id="UP000011991">
    <property type="component" value="Unassembled WGS sequence"/>
</dbReference>
<keyword evidence="2" id="KW-1185">Reference proteome</keyword>
<dbReference type="SUPFAM" id="SSF54909">
    <property type="entry name" value="Dimeric alpha+beta barrel"/>
    <property type="match status" value="1"/>
</dbReference>
<evidence type="ECO:0000313" key="1">
    <source>
        <dbReference type="EMBL" id="EMI16211.1"/>
    </source>
</evidence>
<accession>M5RAX9</accession>
<organism evidence="1 2">
    <name type="scientific">Rhodopirellula maiorica SM1</name>
    <dbReference type="NCBI Taxonomy" id="1265738"/>
    <lineage>
        <taxon>Bacteria</taxon>
        <taxon>Pseudomonadati</taxon>
        <taxon>Planctomycetota</taxon>
        <taxon>Planctomycetia</taxon>
        <taxon>Pirellulales</taxon>
        <taxon>Pirellulaceae</taxon>
        <taxon>Novipirellula</taxon>
    </lineage>
</organism>
<sequence>MLRDLSEDDAITYWMQWETREDLEVHLRSERFQKLLPYIEMSLEPPEVEVSNVDRIGGIEFVVSAIRTPHQ</sequence>
<gene>
    <name evidence="1" type="ORF">RMSM_06879</name>
</gene>
<dbReference type="PATRIC" id="fig|1265738.3.peg.6868"/>
<comment type="caution">
    <text evidence="1">The sequence shown here is derived from an EMBL/GenBank/DDBJ whole genome shotgun (WGS) entry which is preliminary data.</text>
</comment>